<proteinExistence type="predicted"/>
<dbReference type="Pfam" id="PF00561">
    <property type="entry name" value="Abhydrolase_1"/>
    <property type="match status" value="1"/>
</dbReference>
<dbReference type="AlphaFoldDB" id="A0AAW0D2C2"/>
<name>A0AAW0D2C2_9AGAR</name>
<keyword evidence="2" id="KW-0378">Hydrolase</keyword>
<dbReference type="EMBL" id="JAWWNJ010000010">
    <property type="protein sequence ID" value="KAK7046607.1"/>
    <property type="molecule type" value="Genomic_DNA"/>
</dbReference>
<dbReference type="Gene3D" id="3.40.50.1820">
    <property type="entry name" value="alpha/beta hydrolase"/>
    <property type="match status" value="1"/>
</dbReference>
<dbReference type="GO" id="GO:0016020">
    <property type="term" value="C:membrane"/>
    <property type="evidence" value="ECO:0007669"/>
    <property type="project" value="TreeGrafter"/>
</dbReference>
<gene>
    <name evidence="2" type="ORF">R3P38DRAFT_3388363</name>
</gene>
<dbReference type="InterPro" id="IPR000073">
    <property type="entry name" value="AB_hydrolase_1"/>
</dbReference>
<dbReference type="PRINTS" id="PR00412">
    <property type="entry name" value="EPOXHYDRLASE"/>
</dbReference>
<dbReference type="SUPFAM" id="SSF53474">
    <property type="entry name" value="alpha/beta-Hydrolases"/>
    <property type="match status" value="1"/>
</dbReference>
<dbReference type="PANTHER" id="PTHR43798">
    <property type="entry name" value="MONOACYLGLYCEROL LIPASE"/>
    <property type="match status" value="1"/>
</dbReference>
<dbReference type="GO" id="GO:0046464">
    <property type="term" value="P:acylglycerol catabolic process"/>
    <property type="evidence" value="ECO:0007669"/>
    <property type="project" value="TreeGrafter"/>
</dbReference>
<dbReference type="Proteomes" id="UP001362999">
    <property type="component" value="Unassembled WGS sequence"/>
</dbReference>
<evidence type="ECO:0000313" key="2">
    <source>
        <dbReference type="EMBL" id="KAK7046607.1"/>
    </source>
</evidence>
<keyword evidence="3" id="KW-1185">Reference proteome</keyword>
<accession>A0AAW0D2C2</accession>
<dbReference type="PANTHER" id="PTHR43798:SF33">
    <property type="entry name" value="HYDROLASE, PUTATIVE (AFU_ORTHOLOGUE AFUA_2G14860)-RELATED"/>
    <property type="match status" value="1"/>
</dbReference>
<dbReference type="InterPro" id="IPR050266">
    <property type="entry name" value="AB_hydrolase_sf"/>
</dbReference>
<feature type="domain" description="AB hydrolase-1" evidence="1">
    <location>
        <begin position="29"/>
        <end position="135"/>
    </location>
</feature>
<dbReference type="InterPro" id="IPR029058">
    <property type="entry name" value="AB_hydrolase_fold"/>
</dbReference>
<sequence length="315" mass="35088">MDQSNYRQTKTKRGFTYSYYFSPPASGKPVLFFSHGFPSSSTLWKRQVPFFQQRGYGIVVPDNLGFGGTDKPTDPKLYSGRGLSGDIVDILDAEQIDKVIAIGHDWGSYVVSRILHYFPERVSASAFLAVGYFPMDGSLNLVRDHETFINAFLIHPDAPAIIEKNIDSFLSLVYPETPEQWKISLTVEGATRTWLETNTIEPLPAYVSTEDAKNLKASLLSGGVSAPLCFYRATNEDANIEEDAALSPSAREISMPVLYIAFNKDYVALPAFADVGHQKYIKGPFIRKELPVDHWGLLSHPAEVNNILLGWLDSL</sequence>
<comment type="caution">
    <text evidence="2">The sequence shown here is derived from an EMBL/GenBank/DDBJ whole genome shotgun (WGS) entry which is preliminary data.</text>
</comment>
<organism evidence="2 3">
    <name type="scientific">Favolaschia claudopus</name>
    <dbReference type="NCBI Taxonomy" id="2862362"/>
    <lineage>
        <taxon>Eukaryota</taxon>
        <taxon>Fungi</taxon>
        <taxon>Dikarya</taxon>
        <taxon>Basidiomycota</taxon>
        <taxon>Agaricomycotina</taxon>
        <taxon>Agaricomycetes</taxon>
        <taxon>Agaricomycetidae</taxon>
        <taxon>Agaricales</taxon>
        <taxon>Marasmiineae</taxon>
        <taxon>Mycenaceae</taxon>
        <taxon>Favolaschia</taxon>
    </lineage>
</organism>
<dbReference type="GO" id="GO:0047372">
    <property type="term" value="F:monoacylglycerol lipase activity"/>
    <property type="evidence" value="ECO:0007669"/>
    <property type="project" value="TreeGrafter"/>
</dbReference>
<evidence type="ECO:0000259" key="1">
    <source>
        <dbReference type="Pfam" id="PF00561"/>
    </source>
</evidence>
<dbReference type="InterPro" id="IPR000639">
    <property type="entry name" value="Epox_hydrolase-like"/>
</dbReference>
<evidence type="ECO:0000313" key="3">
    <source>
        <dbReference type="Proteomes" id="UP001362999"/>
    </source>
</evidence>
<reference evidence="2 3" key="1">
    <citation type="journal article" date="2024" name="J Genomics">
        <title>Draft genome sequencing and assembly of Favolaschia claudopus CIRM-BRFM 2984 isolated from oak limbs.</title>
        <authorList>
            <person name="Navarro D."/>
            <person name="Drula E."/>
            <person name="Chaduli D."/>
            <person name="Cazenave R."/>
            <person name="Ahrendt S."/>
            <person name="Wang J."/>
            <person name="Lipzen A."/>
            <person name="Daum C."/>
            <person name="Barry K."/>
            <person name="Grigoriev I.V."/>
            <person name="Favel A."/>
            <person name="Rosso M.N."/>
            <person name="Martin F."/>
        </authorList>
    </citation>
    <scope>NUCLEOTIDE SEQUENCE [LARGE SCALE GENOMIC DNA]</scope>
    <source>
        <strain evidence="2 3">CIRM-BRFM 2984</strain>
    </source>
</reference>
<protein>
    <submittedName>
        <fullName evidence="2">Epoxide hydrolase</fullName>
    </submittedName>
</protein>